<evidence type="ECO:0000256" key="1">
    <source>
        <dbReference type="ARBA" id="ARBA00023157"/>
    </source>
</evidence>
<reference evidence="4 5" key="1">
    <citation type="submission" date="2019-09" db="EMBL/GenBank/DDBJ databases">
        <title>Bird 10,000 Genomes (B10K) Project - Family phase.</title>
        <authorList>
            <person name="Zhang G."/>
        </authorList>
    </citation>
    <scope>NUCLEOTIDE SEQUENCE [LARGE SCALE GENOMIC DNA]</scope>
    <source>
        <strain evidence="4">B10K-DU-001-16</strain>
        <tissue evidence="4">Muscle</tissue>
    </source>
</reference>
<dbReference type="PANTHER" id="PTHR24253">
    <property type="entry name" value="TRANSMEMBRANE PROTEASE SERINE"/>
    <property type="match status" value="1"/>
</dbReference>
<accession>A0A7K9HY34</accession>
<keyword evidence="5" id="KW-1185">Reference proteome</keyword>
<name>A0A7K9HY34_9PICI</name>
<feature type="compositionally biased region" description="Gly residues" evidence="2">
    <location>
        <begin position="71"/>
        <end position="83"/>
    </location>
</feature>
<dbReference type="InterPro" id="IPR043504">
    <property type="entry name" value="Peptidase_S1_PA_chymotrypsin"/>
</dbReference>
<dbReference type="InterPro" id="IPR009003">
    <property type="entry name" value="Peptidase_S1_PA"/>
</dbReference>
<dbReference type="SUPFAM" id="SSF50494">
    <property type="entry name" value="Trypsin-like serine proteases"/>
    <property type="match status" value="1"/>
</dbReference>
<feature type="non-terminal residue" evidence="4">
    <location>
        <position position="1"/>
    </location>
</feature>
<evidence type="ECO:0000313" key="4">
    <source>
        <dbReference type="EMBL" id="NXH18326.1"/>
    </source>
</evidence>
<evidence type="ECO:0000256" key="2">
    <source>
        <dbReference type="SAM" id="MobiDB-lite"/>
    </source>
</evidence>
<organism evidence="4 5">
    <name type="scientific">Bucco capensis</name>
    <name type="common">collared puffbird</name>
    <dbReference type="NCBI Taxonomy" id="135168"/>
    <lineage>
        <taxon>Eukaryota</taxon>
        <taxon>Metazoa</taxon>
        <taxon>Chordata</taxon>
        <taxon>Craniata</taxon>
        <taxon>Vertebrata</taxon>
        <taxon>Euteleostomi</taxon>
        <taxon>Archelosauria</taxon>
        <taxon>Archosauria</taxon>
        <taxon>Dinosauria</taxon>
        <taxon>Saurischia</taxon>
        <taxon>Theropoda</taxon>
        <taxon>Coelurosauria</taxon>
        <taxon>Aves</taxon>
        <taxon>Neognathae</taxon>
        <taxon>Neoaves</taxon>
        <taxon>Telluraves</taxon>
        <taxon>Coraciimorphae</taxon>
        <taxon>Piciformes</taxon>
        <taxon>Bucconidae</taxon>
        <taxon>Bucco</taxon>
    </lineage>
</organism>
<proteinExistence type="predicted"/>
<dbReference type="GO" id="GO:0006508">
    <property type="term" value="P:proteolysis"/>
    <property type="evidence" value="ECO:0007669"/>
    <property type="project" value="InterPro"/>
</dbReference>
<dbReference type="InterPro" id="IPR001254">
    <property type="entry name" value="Trypsin_dom"/>
</dbReference>
<evidence type="ECO:0000259" key="3">
    <source>
        <dbReference type="Pfam" id="PF00089"/>
    </source>
</evidence>
<dbReference type="GO" id="GO:0004252">
    <property type="term" value="F:serine-type endopeptidase activity"/>
    <property type="evidence" value="ECO:0007669"/>
    <property type="project" value="InterPro"/>
</dbReference>
<evidence type="ECO:0000313" key="5">
    <source>
        <dbReference type="Proteomes" id="UP000534107"/>
    </source>
</evidence>
<keyword evidence="1" id="KW-1015">Disulfide bond</keyword>
<dbReference type="OrthoDB" id="9395502at2759"/>
<dbReference type="Proteomes" id="UP000534107">
    <property type="component" value="Unassembled WGS sequence"/>
</dbReference>
<dbReference type="PANTHER" id="PTHR24253:SF169">
    <property type="entry name" value="PROSTASIN"/>
    <property type="match status" value="1"/>
</dbReference>
<dbReference type="Gene3D" id="2.40.10.10">
    <property type="entry name" value="Trypsin-like serine proteases"/>
    <property type="match status" value="1"/>
</dbReference>
<sequence>LSRVTQLLLPPSGQEDGGDLALARLEPAVTFSRLVRPICLPGPGTRLPTGTKCTVTGWGHVRSDSEWPLGGASGPGDQGVGGQ</sequence>
<feature type="region of interest" description="Disordered" evidence="2">
    <location>
        <begin position="64"/>
        <end position="83"/>
    </location>
</feature>
<dbReference type="Pfam" id="PF00089">
    <property type="entry name" value="Trypsin"/>
    <property type="match status" value="1"/>
</dbReference>
<dbReference type="AlphaFoldDB" id="A0A7K9HY34"/>
<gene>
    <name evidence="4" type="primary">Prss8</name>
    <name evidence="4" type="ORF">BUCCAP_R15709</name>
</gene>
<protein>
    <submittedName>
        <fullName evidence="4">PRSS8 protein</fullName>
    </submittedName>
</protein>
<feature type="domain" description="Peptidase S1" evidence="3">
    <location>
        <begin position="17"/>
        <end position="65"/>
    </location>
</feature>
<dbReference type="EMBL" id="VWZO01014929">
    <property type="protein sequence ID" value="NXH18326.1"/>
    <property type="molecule type" value="Genomic_DNA"/>
</dbReference>
<comment type="caution">
    <text evidence="4">The sequence shown here is derived from an EMBL/GenBank/DDBJ whole genome shotgun (WGS) entry which is preliminary data.</text>
</comment>
<feature type="non-terminal residue" evidence="4">
    <location>
        <position position="83"/>
    </location>
</feature>